<comment type="caution">
    <text evidence="1">The sequence shown here is derived from an EMBL/GenBank/DDBJ whole genome shotgun (WGS) entry which is preliminary data.</text>
</comment>
<reference evidence="1" key="1">
    <citation type="journal article" date="2015" name="Nature">
        <title>Complex archaea that bridge the gap between prokaryotes and eukaryotes.</title>
        <authorList>
            <person name="Spang A."/>
            <person name="Saw J.H."/>
            <person name="Jorgensen S.L."/>
            <person name="Zaremba-Niedzwiedzka K."/>
            <person name="Martijn J."/>
            <person name="Lind A.E."/>
            <person name="van Eijk R."/>
            <person name="Schleper C."/>
            <person name="Guy L."/>
            <person name="Ettema T.J."/>
        </authorList>
    </citation>
    <scope>NUCLEOTIDE SEQUENCE</scope>
</reference>
<dbReference type="EMBL" id="LAZR01015138">
    <property type="protein sequence ID" value="KKM14474.1"/>
    <property type="molecule type" value="Genomic_DNA"/>
</dbReference>
<protein>
    <submittedName>
        <fullName evidence="1">Uncharacterized protein</fullName>
    </submittedName>
</protein>
<sequence>MTIEQTLKEIESSVGMDALRTWRRDGEKEYREKLTDPNFKEPYQDFSDNYVIDRYVETLQTRRRAEPPKACQGNMQLENIHWEGELDD</sequence>
<dbReference type="AlphaFoldDB" id="A0A0F9I4A4"/>
<organism evidence="1">
    <name type="scientific">marine sediment metagenome</name>
    <dbReference type="NCBI Taxonomy" id="412755"/>
    <lineage>
        <taxon>unclassified sequences</taxon>
        <taxon>metagenomes</taxon>
        <taxon>ecological metagenomes</taxon>
    </lineage>
</organism>
<name>A0A0F9I4A4_9ZZZZ</name>
<gene>
    <name evidence="1" type="ORF">LCGC14_1705800</name>
</gene>
<proteinExistence type="predicted"/>
<accession>A0A0F9I4A4</accession>
<evidence type="ECO:0000313" key="1">
    <source>
        <dbReference type="EMBL" id="KKM14474.1"/>
    </source>
</evidence>